<keyword evidence="7" id="KW-0539">Nucleus</keyword>
<dbReference type="Pfam" id="PF03941">
    <property type="entry name" value="INCENP_ARK-bind"/>
    <property type="match status" value="1"/>
</dbReference>
<keyword evidence="11" id="KW-1185">Reference proteome</keyword>
<feature type="region of interest" description="Disordered" evidence="8">
    <location>
        <begin position="704"/>
        <end position="821"/>
    </location>
</feature>
<keyword evidence="6" id="KW-0206">Cytoskeleton</keyword>
<feature type="compositionally biased region" description="Polar residues" evidence="8">
    <location>
        <begin position="430"/>
        <end position="440"/>
    </location>
</feature>
<name>A0AAF0ETM3_9BASI</name>
<evidence type="ECO:0000256" key="4">
    <source>
        <dbReference type="ARBA" id="ARBA00022490"/>
    </source>
</evidence>
<keyword evidence="4" id="KW-0963">Cytoplasm</keyword>
<evidence type="ECO:0000259" key="9">
    <source>
        <dbReference type="Pfam" id="PF03941"/>
    </source>
</evidence>
<feature type="compositionally biased region" description="Low complexity" evidence="8">
    <location>
        <begin position="497"/>
        <end position="509"/>
    </location>
</feature>
<comment type="similarity">
    <text evidence="3">Belongs to the INCENP family.</text>
</comment>
<feature type="region of interest" description="Disordered" evidence="8">
    <location>
        <begin position="658"/>
        <end position="688"/>
    </location>
</feature>
<evidence type="ECO:0000256" key="2">
    <source>
        <dbReference type="ARBA" id="ARBA00004186"/>
    </source>
</evidence>
<feature type="compositionally biased region" description="Basic and acidic residues" evidence="8">
    <location>
        <begin position="347"/>
        <end position="386"/>
    </location>
</feature>
<evidence type="ECO:0000313" key="11">
    <source>
        <dbReference type="Proteomes" id="UP001219933"/>
    </source>
</evidence>
<dbReference type="PANTHER" id="PTHR13142:SF1">
    <property type="entry name" value="INNER CENTROMERE PROTEIN"/>
    <property type="match status" value="1"/>
</dbReference>
<evidence type="ECO:0000256" key="5">
    <source>
        <dbReference type="ARBA" id="ARBA00022829"/>
    </source>
</evidence>
<comment type="subcellular location">
    <subcellularLocation>
        <location evidence="2">Cytoplasm</location>
        <location evidence="2">Cytoskeleton</location>
        <location evidence="2">Spindle</location>
    </subcellularLocation>
    <subcellularLocation>
        <location evidence="1">Nucleus</location>
    </subcellularLocation>
</comment>
<feature type="compositionally biased region" description="Low complexity" evidence="8">
    <location>
        <begin position="476"/>
        <end position="489"/>
    </location>
</feature>
<dbReference type="GO" id="GO:0007059">
    <property type="term" value="P:chromosome segregation"/>
    <property type="evidence" value="ECO:0007669"/>
    <property type="project" value="UniProtKB-KW"/>
</dbReference>
<evidence type="ECO:0000256" key="6">
    <source>
        <dbReference type="ARBA" id="ARBA00023212"/>
    </source>
</evidence>
<proteinExistence type="inferred from homology"/>
<feature type="region of interest" description="Disordered" evidence="8">
    <location>
        <begin position="347"/>
        <end position="646"/>
    </location>
</feature>
<feature type="domain" description="Inner centromere protein ARK-binding" evidence="9">
    <location>
        <begin position="918"/>
        <end position="961"/>
    </location>
</feature>
<keyword evidence="5" id="KW-0159">Chromosome partition</keyword>
<dbReference type="GO" id="GO:0005634">
    <property type="term" value="C:nucleus"/>
    <property type="evidence" value="ECO:0007669"/>
    <property type="project" value="UniProtKB-SubCell"/>
</dbReference>
<gene>
    <name evidence="10" type="ORF">MCUN1_001846</name>
</gene>
<feature type="compositionally biased region" description="Polar residues" evidence="8">
    <location>
        <begin position="521"/>
        <end position="539"/>
    </location>
</feature>
<evidence type="ECO:0000256" key="7">
    <source>
        <dbReference type="ARBA" id="ARBA00023242"/>
    </source>
</evidence>
<feature type="compositionally biased region" description="Basic residues" evidence="8">
    <location>
        <begin position="976"/>
        <end position="985"/>
    </location>
</feature>
<organism evidence="10 11">
    <name type="scientific">Malassezia cuniculi</name>
    <dbReference type="NCBI Taxonomy" id="948313"/>
    <lineage>
        <taxon>Eukaryota</taxon>
        <taxon>Fungi</taxon>
        <taxon>Dikarya</taxon>
        <taxon>Basidiomycota</taxon>
        <taxon>Ustilaginomycotina</taxon>
        <taxon>Malasseziomycetes</taxon>
        <taxon>Malasseziales</taxon>
        <taxon>Malasseziaceae</taxon>
        <taxon>Malassezia</taxon>
    </lineage>
</organism>
<accession>A0AAF0ETM3</accession>
<dbReference type="AlphaFoldDB" id="A0AAF0ETM3"/>
<evidence type="ECO:0000256" key="3">
    <source>
        <dbReference type="ARBA" id="ARBA00010042"/>
    </source>
</evidence>
<dbReference type="GO" id="GO:0005819">
    <property type="term" value="C:spindle"/>
    <property type="evidence" value="ECO:0007669"/>
    <property type="project" value="UniProtKB-SubCell"/>
</dbReference>
<reference evidence="10" key="1">
    <citation type="submission" date="2023-03" db="EMBL/GenBank/DDBJ databases">
        <title>Mating type loci evolution in Malassezia.</title>
        <authorList>
            <person name="Coelho M.A."/>
        </authorList>
    </citation>
    <scope>NUCLEOTIDE SEQUENCE</scope>
    <source>
        <strain evidence="10">CBS 11721</strain>
    </source>
</reference>
<feature type="compositionally biased region" description="Basic and acidic residues" evidence="8">
    <location>
        <begin position="247"/>
        <end position="273"/>
    </location>
</feature>
<protein>
    <recommendedName>
        <fullName evidence="9">Inner centromere protein ARK-binding domain-containing protein</fullName>
    </recommendedName>
</protein>
<sequence>MPPRHKAAGRTAAARSALAALNGAKKVYSDQVIRNAYIVAQSQLLQLAKQMEFDADTSLWEDDAEETMREFWQQASDNIDTYCTRIRDGGDIRLITADVVKSPRKRTPARPLVAPEPVSPLSAKAPRILPLKLGTDESSAHAQPKKPAAVREPSPPMAVEPTSEPTESKEAQVEQPESMDEEPVAQPSPLPKDTQPEATADEPVASRAEEAGPITSHVDEAEPATSHTEEPEQATTDAEEAEPATAHPKEPEPTAHAEPDSAEPHADEAERTAAMETELDEPSTLLMDEPLPTLTPATSTRVKRTLTLTAPNIKADTHATTPAPRARDASGKRFRSIFLNKSLRHAIEERTTHDSEDDAHDTPEDDRRDRTDQTLDALRTRLESVRRASTAHTSTASKPRVSESIDADREEAHEKTSQPAATQAKPAQTRSATATRSPTKLPSPVRHAQDAHSEAKTQKGPAQRAAAQRHAQRPVSSLAASTSALHSPARGPNPALSASVSSPSRVRAPQSHIPRSPTRGALSQSTRPASSLNVPSTPKSASAASAQHERAGRGGDTPSRIAQPVAMSPWRKREAKAQEKAAQEKPAPAAPPSPGRLRDEMLSPFRDGTARAASPTGRRPLAGQKSPALSASVPASHSHGDGIGARIKGLFGMHTSVQESPRAQLRGGTPARNRAVSPSILESPDLPSAARLSAGLDEGDLSMLSRMPGSFERSGKIPQLGRSVQASAASKSTRPSALSSSTSALLGATPARTREVPPLRSTVAAGRIVSQSRAPVRPPTHASSVRNDEAKRRKVSQQPLSEATNHAAVPQASSRRVSTEDALKSKLITQPVRPAAAKAASRDQVVRTSVARIASGTRVASGTSARSSTMSNVNVFQQQPVRAPAPAAAQAHAPPHTASASAAADSTMEELPDVASEYSDSEDEATARKRKAEPTWTRGRELEDQLLQQATLDPDEIFGVQLGPVPLDTMLPPRKGDRRRMRHRTSSANWSGPDGLAQWEIDRYNERMGITGSGVRLTHDSDTF</sequence>
<dbReference type="InterPro" id="IPR005635">
    <property type="entry name" value="Inner_centromere_prot_ARK-bd"/>
</dbReference>
<feature type="compositionally biased region" description="Low complexity" evidence="8">
    <location>
        <begin position="729"/>
        <end position="751"/>
    </location>
</feature>
<dbReference type="Proteomes" id="UP001219933">
    <property type="component" value="Chromosome 2"/>
</dbReference>
<feature type="compositionally biased region" description="Basic and acidic residues" evidence="8">
    <location>
        <begin position="447"/>
        <end position="457"/>
    </location>
</feature>
<feature type="compositionally biased region" description="Low complexity" evidence="8">
    <location>
        <begin position="884"/>
        <end position="904"/>
    </location>
</feature>
<feature type="region of interest" description="Disordered" evidence="8">
    <location>
        <begin position="136"/>
        <end position="334"/>
    </location>
</feature>
<evidence type="ECO:0000313" key="10">
    <source>
        <dbReference type="EMBL" id="WFD35000.1"/>
    </source>
</evidence>
<dbReference type="EMBL" id="CP119878">
    <property type="protein sequence ID" value="WFD35000.1"/>
    <property type="molecule type" value="Genomic_DNA"/>
</dbReference>
<evidence type="ECO:0000256" key="1">
    <source>
        <dbReference type="ARBA" id="ARBA00004123"/>
    </source>
</evidence>
<evidence type="ECO:0000256" key="8">
    <source>
        <dbReference type="SAM" id="MobiDB-lite"/>
    </source>
</evidence>
<dbReference type="PANTHER" id="PTHR13142">
    <property type="entry name" value="INNER CENTROMERE PROTEIN"/>
    <property type="match status" value="1"/>
</dbReference>
<feature type="region of interest" description="Disordered" evidence="8">
    <location>
        <begin position="963"/>
        <end position="991"/>
    </location>
</feature>
<feature type="compositionally biased region" description="Basic and acidic residues" evidence="8">
    <location>
        <begin position="400"/>
        <end position="416"/>
    </location>
</feature>
<feature type="compositionally biased region" description="Polar residues" evidence="8">
    <location>
        <begin position="295"/>
        <end position="310"/>
    </location>
</feature>
<feature type="compositionally biased region" description="Low complexity" evidence="8">
    <location>
        <begin position="418"/>
        <end position="429"/>
    </location>
</feature>
<feature type="compositionally biased region" description="Basic and acidic residues" evidence="8">
    <location>
        <begin position="571"/>
        <end position="583"/>
    </location>
</feature>
<feature type="region of interest" description="Disordered" evidence="8">
    <location>
        <begin position="882"/>
        <end position="937"/>
    </location>
</feature>